<reference evidence="2" key="1">
    <citation type="submission" date="2023-06" db="EMBL/GenBank/DDBJ databases">
        <title>Genome-scale phylogeny and comparative genomics of the fungal order Sordariales.</title>
        <authorList>
            <consortium name="Lawrence Berkeley National Laboratory"/>
            <person name="Hensen N."/>
            <person name="Bonometti L."/>
            <person name="Westerberg I."/>
            <person name="Brannstrom I.O."/>
            <person name="Guillou S."/>
            <person name="Cros-Aarteil S."/>
            <person name="Calhoun S."/>
            <person name="Haridas S."/>
            <person name="Kuo A."/>
            <person name="Mondo S."/>
            <person name="Pangilinan J."/>
            <person name="Riley R."/>
            <person name="Labutti K."/>
            <person name="Andreopoulos B."/>
            <person name="Lipzen A."/>
            <person name="Chen C."/>
            <person name="Yanf M."/>
            <person name="Daum C."/>
            <person name="Ng V."/>
            <person name="Clum A."/>
            <person name="Steindorff A."/>
            <person name="Ohm R."/>
            <person name="Martin F."/>
            <person name="Silar P."/>
            <person name="Natvig D."/>
            <person name="Lalanne C."/>
            <person name="Gautier V."/>
            <person name="Ament-Velasquez S.L."/>
            <person name="Kruys A."/>
            <person name="Hutchinson M.I."/>
            <person name="Powell A.J."/>
            <person name="Barry K."/>
            <person name="Miller A.N."/>
            <person name="Grigoriev I.V."/>
            <person name="Debuchy R."/>
            <person name="Gladieux P."/>
            <person name="Thoren M.H."/>
            <person name="Johannesson H."/>
        </authorList>
    </citation>
    <scope>NUCLEOTIDE SEQUENCE</scope>
    <source>
        <strain evidence="2">SMH4607-1</strain>
    </source>
</reference>
<feature type="compositionally biased region" description="Polar residues" evidence="1">
    <location>
        <begin position="25"/>
        <end position="35"/>
    </location>
</feature>
<gene>
    <name evidence="2" type="ORF">B0H67DRAFT_588791</name>
</gene>
<feature type="compositionally biased region" description="Basic and acidic residues" evidence="1">
    <location>
        <begin position="36"/>
        <end position="48"/>
    </location>
</feature>
<organism evidence="2 3">
    <name type="scientific">Lasiosphaeris hirsuta</name>
    <dbReference type="NCBI Taxonomy" id="260670"/>
    <lineage>
        <taxon>Eukaryota</taxon>
        <taxon>Fungi</taxon>
        <taxon>Dikarya</taxon>
        <taxon>Ascomycota</taxon>
        <taxon>Pezizomycotina</taxon>
        <taxon>Sordariomycetes</taxon>
        <taxon>Sordariomycetidae</taxon>
        <taxon>Sordariales</taxon>
        <taxon>Lasiosphaeriaceae</taxon>
        <taxon>Lasiosphaeris</taxon>
    </lineage>
</organism>
<name>A0AA40DNN8_9PEZI</name>
<evidence type="ECO:0000256" key="1">
    <source>
        <dbReference type="SAM" id="MobiDB-lite"/>
    </source>
</evidence>
<sequence length="138" mass="15301">MAQRGGTFRIAAGIGTDVTARSDVESNSLRDGSTTPDHETLADEKGAEKGISGSTEVVRRSEPSSLHRHPDGGTSDDRQWELVTASSENHDEDGERHSQDMQTTQSWSSQFDFKLGWGAWKFTLFSWDINFKRSESGH</sequence>
<comment type="caution">
    <text evidence="2">The sequence shown here is derived from an EMBL/GenBank/DDBJ whole genome shotgun (WGS) entry which is preliminary data.</text>
</comment>
<accession>A0AA40DNN8</accession>
<dbReference type="AlphaFoldDB" id="A0AA40DNN8"/>
<dbReference type="EMBL" id="JAUKUA010000006">
    <property type="protein sequence ID" value="KAK0707856.1"/>
    <property type="molecule type" value="Genomic_DNA"/>
</dbReference>
<evidence type="ECO:0000313" key="2">
    <source>
        <dbReference type="EMBL" id="KAK0707856.1"/>
    </source>
</evidence>
<dbReference type="Proteomes" id="UP001172102">
    <property type="component" value="Unassembled WGS sequence"/>
</dbReference>
<protein>
    <submittedName>
        <fullName evidence="2">Uncharacterized protein</fullName>
    </submittedName>
</protein>
<evidence type="ECO:0000313" key="3">
    <source>
        <dbReference type="Proteomes" id="UP001172102"/>
    </source>
</evidence>
<feature type="compositionally biased region" description="Basic and acidic residues" evidence="1">
    <location>
        <begin position="68"/>
        <end position="80"/>
    </location>
</feature>
<feature type="region of interest" description="Disordered" evidence="1">
    <location>
        <begin position="1"/>
        <end position="104"/>
    </location>
</feature>
<keyword evidence="3" id="KW-1185">Reference proteome</keyword>
<proteinExistence type="predicted"/>